<dbReference type="Pfam" id="PF13525">
    <property type="entry name" value="YfiO"/>
    <property type="match status" value="1"/>
</dbReference>
<evidence type="ECO:0000313" key="5">
    <source>
        <dbReference type="EMBL" id="OPX18452.1"/>
    </source>
</evidence>
<reference evidence="6" key="1">
    <citation type="submission" date="2017-01" db="EMBL/GenBank/DDBJ databases">
        <title>Novel pathways for hydrocarbon cycling and metabolic interdependencies in hydrothermal sediment communities.</title>
        <authorList>
            <person name="Dombrowski N."/>
            <person name="Seitz K."/>
            <person name="Teske A."/>
            <person name="Baker B."/>
        </authorList>
    </citation>
    <scope>NUCLEOTIDE SEQUENCE [LARGE SCALE GENOMIC DNA]</scope>
</reference>
<dbReference type="PANTHER" id="PTHR30483:SF6">
    <property type="entry name" value="PERIPLASMIC BINDING PROTEIN OF ABC TRANSPORTER FOR NATURAL AMINO ACIDS"/>
    <property type="match status" value="1"/>
</dbReference>
<dbReference type="InterPro" id="IPR028081">
    <property type="entry name" value="Leu-bd"/>
</dbReference>
<gene>
    <name evidence="5" type="ORF">BXT86_01245</name>
</gene>
<evidence type="ECO:0008006" key="7">
    <source>
        <dbReference type="Google" id="ProtNLM"/>
    </source>
</evidence>
<dbReference type="AlphaFoldDB" id="A0A1V4QGT2"/>
<name>A0A1V4QGT2_UNCW3</name>
<dbReference type="InterPro" id="IPR051010">
    <property type="entry name" value="BCAA_transport"/>
</dbReference>
<organism evidence="5 6">
    <name type="scientific">candidate division WOR-3 bacterium 4484_100</name>
    <dbReference type="NCBI Taxonomy" id="1936077"/>
    <lineage>
        <taxon>Bacteria</taxon>
        <taxon>Bacteria division WOR-3</taxon>
    </lineage>
</organism>
<sequence length="545" mass="62469">MKKLCLILLIFLGCAYLQPKILKQYEAEFANEKAVVLFEKGQDYFNKKSYAQALKQFQPIIEKYKKSDAFEPALYLTAFCYYKLNLFEKAVSTGEYFVKQFPNSKYYTNTLSLLGESYYNLAQDYQASFYLLKFYTTTKDTSARTKAFDHILKTLPELSISQLEKLHRTFMAEPVDEHILYHLAQLEAREGKKAEAERDFNLLLRRYPRTTYKFEVEEYKRFINLGATTGRAGVLLPLSGKFAEIGKELFAVVKAFEKEKLLPFSLHILDTKSDPIEAIIAAQKLINELQVDFLIAPVSSREAFGICGFADGKGVPTFLPITEEARFEQIPLIFTRKENRETQAKIIADYSIFDLGIKKFAILYTDDENYRDIADAFAQEVIKNNRTVVANISFSADSITLKYQIMAIKKMEPEAIFLAMSSDMIINTSPQIAYYGLEDIQLLGIKTFKSEKVPRLGERYVEGAVFSTPAEPDSSLLKIIDNEIGSTTELAKRFFEGLSLLKGLKDYTRTTLPRQIDEITKENQAFDIYKIINGDFQKIARRSEK</sequence>
<dbReference type="Gene3D" id="1.25.40.10">
    <property type="entry name" value="Tetratricopeptide repeat domain"/>
    <property type="match status" value="1"/>
</dbReference>
<dbReference type="PANTHER" id="PTHR30483">
    <property type="entry name" value="LEUCINE-SPECIFIC-BINDING PROTEIN"/>
    <property type="match status" value="1"/>
</dbReference>
<protein>
    <recommendedName>
        <fullName evidence="7">Leucine-binding protein domain-containing protein</fullName>
    </recommendedName>
</protein>
<accession>A0A1V4QGT2</accession>
<dbReference type="EMBL" id="MUKB01000014">
    <property type="protein sequence ID" value="OPX18452.1"/>
    <property type="molecule type" value="Genomic_DNA"/>
</dbReference>
<dbReference type="SUPFAM" id="SSF53822">
    <property type="entry name" value="Periplasmic binding protein-like I"/>
    <property type="match status" value="1"/>
</dbReference>
<dbReference type="InterPro" id="IPR028082">
    <property type="entry name" value="Peripla_BP_I"/>
</dbReference>
<evidence type="ECO:0000313" key="6">
    <source>
        <dbReference type="Proteomes" id="UP000191663"/>
    </source>
</evidence>
<dbReference type="InterPro" id="IPR019734">
    <property type="entry name" value="TPR_rpt"/>
</dbReference>
<dbReference type="Gene3D" id="3.40.50.2300">
    <property type="match status" value="2"/>
</dbReference>
<evidence type="ECO:0000259" key="3">
    <source>
        <dbReference type="Pfam" id="PF13458"/>
    </source>
</evidence>
<dbReference type="SUPFAM" id="SSF48452">
    <property type="entry name" value="TPR-like"/>
    <property type="match status" value="1"/>
</dbReference>
<evidence type="ECO:0000259" key="4">
    <source>
        <dbReference type="Pfam" id="PF13525"/>
    </source>
</evidence>
<evidence type="ECO:0000256" key="1">
    <source>
        <dbReference type="ARBA" id="ARBA00010062"/>
    </source>
</evidence>
<dbReference type="Pfam" id="PF13458">
    <property type="entry name" value="Peripla_BP_6"/>
    <property type="match status" value="1"/>
</dbReference>
<comment type="caution">
    <text evidence="5">The sequence shown here is derived from an EMBL/GenBank/DDBJ whole genome shotgun (WGS) entry which is preliminary data.</text>
</comment>
<dbReference type="InterPro" id="IPR011990">
    <property type="entry name" value="TPR-like_helical_dom_sf"/>
</dbReference>
<evidence type="ECO:0000256" key="2">
    <source>
        <dbReference type="ARBA" id="ARBA00022729"/>
    </source>
</evidence>
<dbReference type="Pfam" id="PF13174">
    <property type="entry name" value="TPR_6"/>
    <property type="match status" value="1"/>
</dbReference>
<dbReference type="InterPro" id="IPR039565">
    <property type="entry name" value="BamD-like"/>
</dbReference>
<comment type="similarity">
    <text evidence="1">Belongs to the leucine-binding protein family.</text>
</comment>
<dbReference type="Proteomes" id="UP000191663">
    <property type="component" value="Unassembled WGS sequence"/>
</dbReference>
<feature type="domain" description="Leucine-binding protein" evidence="3">
    <location>
        <begin position="231"/>
        <end position="474"/>
    </location>
</feature>
<keyword evidence="2" id="KW-0732">Signal</keyword>
<proteinExistence type="inferred from homology"/>
<feature type="domain" description="Outer membrane lipoprotein BamD-like" evidence="4">
    <location>
        <begin position="34"/>
        <end position="151"/>
    </location>
</feature>